<gene>
    <name evidence="2" type="ORF">CINCED_3A003432</name>
</gene>
<dbReference type="Proteomes" id="UP000325440">
    <property type="component" value="Unassembled WGS sequence"/>
</dbReference>
<dbReference type="EMBL" id="CABPRJ010000006">
    <property type="protein sequence ID" value="VVC24880.1"/>
    <property type="molecule type" value="Genomic_DNA"/>
</dbReference>
<evidence type="ECO:0000313" key="2">
    <source>
        <dbReference type="EMBL" id="VVC24880.1"/>
    </source>
</evidence>
<feature type="coiled-coil region" evidence="1">
    <location>
        <begin position="231"/>
        <end position="261"/>
    </location>
</feature>
<accession>A0A5E4M030</accession>
<reference evidence="2 3" key="1">
    <citation type="submission" date="2019-08" db="EMBL/GenBank/DDBJ databases">
        <authorList>
            <person name="Alioto T."/>
            <person name="Alioto T."/>
            <person name="Gomez Garrido J."/>
        </authorList>
    </citation>
    <scope>NUCLEOTIDE SEQUENCE [LARGE SCALE GENOMIC DNA]</scope>
</reference>
<dbReference type="OrthoDB" id="6359887at2759"/>
<dbReference type="AlphaFoldDB" id="A0A5E4M030"/>
<keyword evidence="3" id="KW-1185">Reference proteome</keyword>
<name>A0A5E4M030_9HEMI</name>
<keyword evidence="1" id="KW-0175">Coiled coil</keyword>
<sequence length="791" mass="90215">MDVSIGNRTDWERRRKLRLAQVRGQSKAIAKTIRDRVYFAVETKLEQHETARAKTDHKFKSLALSKLKSDFNYLIQDIGSGYSVASVQPDPNILIAEKRLINRCKAISRGTEAEKRQKRVEEEQQIDQEIIERRVNFNKTVEKIRSALITSVAKVDNINNQAQSINQHNKCFLIPSQVTLNESNIMNWNNSKKISKPWSMVIDSNVDKVSKFSKPIINCDNKENDPNVLTLTKLETDIKNYETLVTELNNLSTKEQKIRNNLSTNNLKDVLPVPCKNNIPFAKREKCKHDKITSIKVNSSDCSELNEEYNLFTEKRFDESNSSSSLYISSSLSSISNKHHVESIMKKTIHFKNEVDKKINEQSSSKLKYNKKLSPEKPLRNINNIIQRIKSKKQLLAKEIASQSKTLSSVAKTSPLPKRCADSNVLHKEKSINCTEPSKLKSIRSISKTSPLPKRRAAGNVLCKEKSINCTEPTKLKSIRSIPKTSPLPKRRAAGNVLCKEKSINCIEPTKLKSIRSIPKRCPANNDLFKESSINCINVTEKNTKTSPLAKRCASGNDFRKESPKYYAKLPDSFYNNQLQSLKEQISKNKLNPIDSKCSTSLNMNLMDYINLLLKMTPSDIENLSVSSCSSIKLEESILQHSKTSTQYNSELLNCISKCLNSDISELSQDIEFDSPKSINLLNKLQELTNYYLEKTHDMKNICNEPPHNLNELNTKTKDLVNHENNSMNVSSNSSVDEEYMFQHLNTLLLNKGLIKSDKEWPMFENLSDNDDNRSLTDQLLDIYPRKSDDN</sequence>
<organism evidence="2 3">
    <name type="scientific">Cinara cedri</name>
    <dbReference type="NCBI Taxonomy" id="506608"/>
    <lineage>
        <taxon>Eukaryota</taxon>
        <taxon>Metazoa</taxon>
        <taxon>Ecdysozoa</taxon>
        <taxon>Arthropoda</taxon>
        <taxon>Hexapoda</taxon>
        <taxon>Insecta</taxon>
        <taxon>Pterygota</taxon>
        <taxon>Neoptera</taxon>
        <taxon>Paraneoptera</taxon>
        <taxon>Hemiptera</taxon>
        <taxon>Sternorrhyncha</taxon>
        <taxon>Aphidomorpha</taxon>
        <taxon>Aphidoidea</taxon>
        <taxon>Aphididae</taxon>
        <taxon>Lachninae</taxon>
        <taxon>Cinara</taxon>
    </lineage>
</organism>
<evidence type="ECO:0000313" key="3">
    <source>
        <dbReference type="Proteomes" id="UP000325440"/>
    </source>
</evidence>
<protein>
    <submittedName>
        <fullName evidence="2">Uncharacterized protein</fullName>
    </submittedName>
</protein>
<proteinExistence type="predicted"/>
<evidence type="ECO:0000256" key="1">
    <source>
        <dbReference type="SAM" id="Coils"/>
    </source>
</evidence>